<feature type="compositionally biased region" description="Basic residues" evidence="1">
    <location>
        <begin position="440"/>
        <end position="451"/>
    </location>
</feature>
<dbReference type="Gene3D" id="3.10.110.10">
    <property type="entry name" value="Ubiquitin Conjugating Enzyme"/>
    <property type="match status" value="1"/>
</dbReference>
<evidence type="ECO:0000313" key="3">
    <source>
        <dbReference type="Proteomes" id="UP001140091"/>
    </source>
</evidence>
<comment type="caution">
    <text evidence="2">The sequence shown here is derived from an EMBL/GenBank/DDBJ whole genome shotgun (WGS) entry which is preliminary data.</text>
</comment>
<organism evidence="2 3">
    <name type="scientific">Candolleomyces eurysporus</name>
    <dbReference type="NCBI Taxonomy" id="2828524"/>
    <lineage>
        <taxon>Eukaryota</taxon>
        <taxon>Fungi</taxon>
        <taxon>Dikarya</taxon>
        <taxon>Basidiomycota</taxon>
        <taxon>Agaricomycotina</taxon>
        <taxon>Agaricomycetes</taxon>
        <taxon>Agaricomycetidae</taxon>
        <taxon>Agaricales</taxon>
        <taxon>Agaricineae</taxon>
        <taxon>Psathyrellaceae</taxon>
        <taxon>Candolleomyces</taxon>
    </lineage>
</organism>
<protein>
    <submittedName>
        <fullName evidence="2">Uncharacterized protein</fullName>
    </submittedName>
</protein>
<sequence length="924" mass="101363">MARSKRPLSPVAEKHGSKRLRLQSQEVIIIDDDGVNIPPQANVERTNDDSDIEIIDDPAEIEALRKCKGKQKARVQAVAEIHFTDDPMDGRIQDRKTLALIMQKDEELAHQLAMEWASEPSPGPEAGPSLREGQGSSSSATHFSTWDDIEIIEAPPKDAAQGITQVSKHPPMLTELNAANLEVPDIKLPNPEHRLKAIKQLITINRECPNCDTLIPPPRMPAIVEPRGRGEDEIPSSIVFLLHLQCPQCGAAYCRGCFRSVGCFPKCNKPGTLIICEAVECCADARAIALYEALSAFDREYLADKASAETRAKEMKKQSKASRVRTVGPGGTGYSAGFDDGYEEEYDFDGDEEELFFENEQFADHFAGIGSQVKQAKNYATQLSTNPPHQAVAGISAGGYKKTSGAGKGKAQVGPSLSLGGFGRGSGPIFTSTWGAMPKHLGRGAPRRQASRRKEKEEATTGEATADQKTISAFQLLIELLPAPYSDQPAVYDLLPHPALGALILTSFVPTVLNQLLRNDSVVDWIARSSVYHAMLTLLKRMADCELTIPILVGYRPQFSSPGLAAWMWNEGRLEWQREEGGEVEMALPLLEHFKKLKKQAETFLQTTRAQLSDDDGDPAFAEGWSLCADIVSAQDNIKRAMGALQQFSANNTIDVQASFGHASSNRASTSGNAGPSTRSSARAFAFKGGKGKAVEPAIQTSAPDMEKEYSLACEKLSFDYVSLANPDSQNKFGGGLEYSGYNFADQLRQTQNATRNPKDRIHFAKELAVMATSLPPGIWVRVDEVRNDAMPGHGQANLKHPMSINYNRDASLQTVRWAMVDWFKEEYSNGVWRDVIKSHFTLRKDQIRKQIDAWAKDDRRMNDYHASLRSSGMSGKTAIGAVYKGFLGLRLPPLPVPSQTSNMDLVAEFDAGMRRVEAWPSGG</sequence>
<reference evidence="2" key="1">
    <citation type="submission" date="2022-06" db="EMBL/GenBank/DDBJ databases">
        <title>Genome Sequence of Candolleomyces eurysporus.</title>
        <authorList>
            <person name="Buettner E."/>
        </authorList>
    </citation>
    <scope>NUCLEOTIDE SEQUENCE</scope>
    <source>
        <strain evidence="2">VTCC 930004</strain>
    </source>
</reference>
<dbReference type="EMBL" id="JANBPK010001437">
    <property type="protein sequence ID" value="KAJ2923057.1"/>
    <property type="molecule type" value="Genomic_DNA"/>
</dbReference>
<accession>A0A9W8IUU4</accession>
<name>A0A9W8IUU4_9AGAR</name>
<evidence type="ECO:0000256" key="1">
    <source>
        <dbReference type="SAM" id="MobiDB-lite"/>
    </source>
</evidence>
<dbReference type="AlphaFoldDB" id="A0A9W8IUU4"/>
<feature type="region of interest" description="Disordered" evidence="1">
    <location>
        <begin position="117"/>
        <end position="141"/>
    </location>
</feature>
<dbReference type="OrthoDB" id="47801at2759"/>
<gene>
    <name evidence="2" type="ORF">H1R20_g14039</name>
</gene>
<feature type="region of interest" description="Disordered" evidence="1">
    <location>
        <begin position="438"/>
        <end position="465"/>
    </location>
</feature>
<dbReference type="InterPro" id="IPR016135">
    <property type="entry name" value="UBQ-conjugating_enzyme/RWD"/>
</dbReference>
<keyword evidence="3" id="KW-1185">Reference proteome</keyword>
<proteinExistence type="predicted"/>
<feature type="compositionally biased region" description="Low complexity" evidence="1">
    <location>
        <begin position="117"/>
        <end position="129"/>
    </location>
</feature>
<dbReference type="Proteomes" id="UP001140091">
    <property type="component" value="Unassembled WGS sequence"/>
</dbReference>
<evidence type="ECO:0000313" key="2">
    <source>
        <dbReference type="EMBL" id="KAJ2923057.1"/>
    </source>
</evidence>
<feature type="non-terminal residue" evidence="2">
    <location>
        <position position="924"/>
    </location>
</feature>